<accession>A0A1I5SAW5</accession>
<dbReference type="PANTHER" id="PTHR43662">
    <property type="match status" value="1"/>
</dbReference>
<organism evidence="2 3">
    <name type="scientific">Actinomadura madurae</name>
    <dbReference type="NCBI Taxonomy" id="1993"/>
    <lineage>
        <taxon>Bacteria</taxon>
        <taxon>Bacillati</taxon>
        <taxon>Actinomycetota</taxon>
        <taxon>Actinomycetes</taxon>
        <taxon>Streptosporangiales</taxon>
        <taxon>Thermomonosporaceae</taxon>
        <taxon>Actinomadura</taxon>
    </lineage>
</organism>
<evidence type="ECO:0000313" key="3">
    <source>
        <dbReference type="Proteomes" id="UP000183413"/>
    </source>
</evidence>
<feature type="domain" description="DUF1996" evidence="1">
    <location>
        <begin position="202"/>
        <end position="423"/>
    </location>
</feature>
<dbReference type="Pfam" id="PF09362">
    <property type="entry name" value="DUF1996"/>
    <property type="match status" value="1"/>
</dbReference>
<evidence type="ECO:0000313" key="2">
    <source>
        <dbReference type="EMBL" id="SFP67416.1"/>
    </source>
</evidence>
<name>A0A1I5SAW5_9ACTN</name>
<gene>
    <name evidence="2" type="ORF">SAMN04489713_11689</name>
</gene>
<dbReference type="EMBL" id="FOVH01000016">
    <property type="protein sequence ID" value="SFP67416.1"/>
    <property type="molecule type" value="Genomic_DNA"/>
</dbReference>
<protein>
    <recommendedName>
        <fullName evidence="1">DUF1996 domain-containing protein</fullName>
    </recommendedName>
</protein>
<dbReference type="RefSeq" id="WP_075023724.1">
    <property type="nucleotide sequence ID" value="NZ_FOVH01000016.1"/>
</dbReference>
<dbReference type="InParanoid" id="A0A1I5SAW5"/>
<keyword evidence="3" id="KW-1185">Reference proteome</keyword>
<dbReference type="Proteomes" id="UP000183413">
    <property type="component" value="Unassembled WGS sequence"/>
</dbReference>
<dbReference type="AlphaFoldDB" id="A0A1I5SAW5"/>
<evidence type="ECO:0000259" key="1">
    <source>
        <dbReference type="Pfam" id="PF09362"/>
    </source>
</evidence>
<proteinExistence type="predicted"/>
<dbReference type="STRING" id="1993.SAMN04489713_11689"/>
<dbReference type="InterPro" id="IPR018535">
    <property type="entry name" value="DUF1996"/>
</dbReference>
<reference evidence="2 3" key="1">
    <citation type="submission" date="2016-10" db="EMBL/GenBank/DDBJ databases">
        <authorList>
            <person name="de Groot N.N."/>
        </authorList>
    </citation>
    <scope>NUCLEOTIDE SEQUENCE [LARGE SCALE GENOMIC DNA]</scope>
    <source>
        <strain evidence="2 3">DSM 43067</strain>
    </source>
</reference>
<dbReference type="PANTHER" id="PTHR43662:SF3">
    <property type="entry name" value="DOMAIN PROTEIN, PUTATIVE (AFU_ORTHOLOGUE AFUA_6G11970)-RELATED"/>
    <property type="match status" value="1"/>
</dbReference>
<sequence>MRKQHRQQGRRLAQHPRVTALASAVLASGLAVVVTGAPALAQAPRPPAEQSITCPPVAAELPPVSVAARAEVDRNLALLDAQIAQANRRLARSAGEGGPNFVRNAILGPLKDKRLATLNRIATAIGRSGSRPSGLGRLAACSLSDRPGGQNSGSPTPADFIDIRKVPVNVQAPRKTSAASRGSFVSRCGRNAQGQHNSDNVITSPGVSNGAHHVHDYVGNTSTSGQSTDATLAAAGTTCLNGDKSTHYWPVLRLRNGSDSDANAPGGGKDGNIGRILTPASVTLRFTGNPRSKVVAMPRFIRIITGDAKAFTNGGAKANAQWTCTGFENRRVADKYPLCPRGSRVERILQFQSCWDGANTDSANHRDHVAFTTRNGTCPAGTKAIPALEQRITYAVPRGVVYALDTFPEQLHKPITDHGDFINVMPDALMKRAVNCINTGRRCT</sequence>